<proteinExistence type="predicted"/>
<dbReference type="AlphaFoldDB" id="W4VN08"/>
<dbReference type="RefSeq" id="WP_035725093.1">
    <property type="nucleotide sequence ID" value="NZ_BAVS01000025.1"/>
</dbReference>
<dbReference type="EMBL" id="BAVS01000025">
    <property type="protein sequence ID" value="GAE94516.1"/>
    <property type="molecule type" value="Genomic_DNA"/>
</dbReference>
<dbReference type="OrthoDB" id="2452656at2"/>
<accession>W4VN08</accession>
<sequence>MIVENHRIAHRNVASKYYRFYPDEIELAVQDFQSILKKHDYHPDGRMLFSLLSDPTSEIMSAEIFLPIWENTFTIQEQEEMKFHSYLSISPMIMTRITDDFNEQSQVQFWELMNYINQNKFQQNTPVFAEYKTTHSGSIFLEMSVGVKRLK</sequence>
<keyword evidence="2" id="KW-1185">Reference proteome</keyword>
<evidence type="ECO:0000313" key="1">
    <source>
        <dbReference type="EMBL" id="GAE94516.1"/>
    </source>
</evidence>
<dbReference type="Proteomes" id="UP000019102">
    <property type="component" value="Unassembled WGS sequence"/>
</dbReference>
<evidence type="ECO:0000313" key="2">
    <source>
        <dbReference type="Proteomes" id="UP000019102"/>
    </source>
</evidence>
<dbReference type="eggNOG" id="ENOG5032D56">
    <property type="taxonomic scope" value="Bacteria"/>
</dbReference>
<dbReference type="Pfam" id="PF16895">
    <property type="entry name" value="DUF5085"/>
    <property type="match status" value="1"/>
</dbReference>
<comment type="caution">
    <text evidence="1">The sequence shown here is derived from an EMBL/GenBank/DDBJ whole genome shotgun (WGS) entry which is preliminary data.</text>
</comment>
<protein>
    <submittedName>
        <fullName evidence="1">Uncharacterized protein</fullName>
    </submittedName>
</protein>
<organism evidence="1 2">
    <name type="scientific">Gracilibacillus boraciitolerans JCM 21714</name>
    <dbReference type="NCBI Taxonomy" id="1298598"/>
    <lineage>
        <taxon>Bacteria</taxon>
        <taxon>Bacillati</taxon>
        <taxon>Bacillota</taxon>
        <taxon>Bacilli</taxon>
        <taxon>Bacillales</taxon>
        <taxon>Bacillaceae</taxon>
        <taxon>Gracilibacillus</taxon>
    </lineage>
</organism>
<name>W4VN08_9BACI</name>
<gene>
    <name evidence="1" type="ORF">JCM21714_3678</name>
</gene>
<dbReference type="InterPro" id="IPR031664">
    <property type="entry name" value="DUF5085"/>
</dbReference>
<reference evidence="1 2" key="1">
    <citation type="journal article" date="2014" name="Genome Announc.">
        <title>Draft Genome Sequence of the Boron-Tolerant and Moderately Halotolerant Bacterium Gracilibacillus boraciitolerans JCM 21714T.</title>
        <authorList>
            <person name="Ahmed I."/>
            <person name="Oshima K."/>
            <person name="Suda W."/>
            <person name="Kitamura K."/>
            <person name="Iida T."/>
            <person name="Ohmori Y."/>
            <person name="Fujiwara T."/>
            <person name="Hattori M."/>
            <person name="Ohkuma M."/>
        </authorList>
    </citation>
    <scope>NUCLEOTIDE SEQUENCE [LARGE SCALE GENOMIC DNA]</scope>
    <source>
        <strain evidence="1 2">JCM 21714</strain>
    </source>
</reference>